<dbReference type="EMBL" id="ML977504">
    <property type="protein sequence ID" value="KAF2130501.1"/>
    <property type="molecule type" value="Genomic_DNA"/>
</dbReference>
<keyword evidence="2" id="KW-0472">Membrane</keyword>
<keyword evidence="2" id="KW-0812">Transmembrane</keyword>
<dbReference type="PANTHER" id="PTHR35394:SF5">
    <property type="entry name" value="DUF3176 DOMAIN-CONTAINING PROTEIN"/>
    <property type="match status" value="1"/>
</dbReference>
<keyword evidence="4" id="KW-1185">Reference proteome</keyword>
<keyword evidence="2" id="KW-1133">Transmembrane helix</keyword>
<evidence type="ECO:0000256" key="1">
    <source>
        <dbReference type="SAM" id="MobiDB-lite"/>
    </source>
</evidence>
<dbReference type="PANTHER" id="PTHR35394">
    <property type="entry name" value="DUF3176 DOMAIN-CONTAINING PROTEIN"/>
    <property type="match status" value="1"/>
</dbReference>
<accession>A0A6A6AJ92</accession>
<dbReference type="OrthoDB" id="5376804at2759"/>
<organism evidence="3 4">
    <name type="scientific">Dothidotthia symphoricarpi CBS 119687</name>
    <dbReference type="NCBI Taxonomy" id="1392245"/>
    <lineage>
        <taxon>Eukaryota</taxon>
        <taxon>Fungi</taxon>
        <taxon>Dikarya</taxon>
        <taxon>Ascomycota</taxon>
        <taxon>Pezizomycotina</taxon>
        <taxon>Dothideomycetes</taxon>
        <taxon>Pleosporomycetidae</taxon>
        <taxon>Pleosporales</taxon>
        <taxon>Dothidotthiaceae</taxon>
        <taxon>Dothidotthia</taxon>
    </lineage>
</organism>
<dbReference type="InterPro" id="IPR021514">
    <property type="entry name" value="DUF3176"/>
</dbReference>
<reference evidence="3" key="1">
    <citation type="journal article" date="2020" name="Stud. Mycol.">
        <title>101 Dothideomycetes genomes: a test case for predicting lifestyles and emergence of pathogens.</title>
        <authorList>
            <person name="Haridas S."/>
            <person name="Albert R."/>
            <person name="Binder M."/>
            <person name="Bloem J."/>
            <person name="Labutti K."/>
            <person name="Salamov A."/>
            <person name="Andreopoulos B."/>
            <person name="Baker S."/>
            <person name="Barry K."/>
            <person name="Bills G."/>
            <person name="Bluhm B."/>
            <person name="Cannon C."/>
            <person name="Castanera R."/>
            <person name="Culley D."/>
            <person name="Daum C."/>
            <person name="Ezra D."/>
            <person name="Gonzalez J."/>
            <person name="Henrissat B."/>
            <person name="Kuo A."/>
            <person name="Liang C."/>
            <person name="Lipzen A."/>
            <person name="Lutzoni F."/>
            <person name="Magnuson J."/>
            <person name="Mondo S."/>
            <person name="Nolan M."/>
            <person name="Ohm R."/>
            <person name="Pangilinan J."/>
            <person name="Park H.-J."/>
            <person name="Ramirez L."/>
            <person name="Alfaro M."/>
            <person name="Sun H."/>
            <person name="Tritt A."/>
            <person name="Yoshinaga Y."/>
            <person name="Zwiers L.-H."/>
            <person name="Turgeon B."/>
            <person name="Goodwin S."/>
            <person name="Spatafora J."/>
            <person name="Crous P."/>
            <person name="Grigoriev I."/>
        </authorList>
    </citation>
    <scope>NUCLEOTIDE SEQUENCE</scope>
    <source>
        <strain evidence="3">CBS 119687</strain>
    </source>
</reference>
<feature type="region of interest" description="Disordered" evidence="1">
    <location>
        <begin position="1"/>
        <end position="49"/>
    </location>
</feature>
<evidence type="ECO:0000256" key="2">
    <source>
        <dbReference type="SAM" id="Phobius"/>
    </source>
</evidence>
<evidence type="ECO:0008006" key="5">
    <source>
        <dbReference type="Google" id="ProtNLM"/>
    </source>
</evidence>
<gene>
    <name evidence="3" type="ORF">P153DRAFT_366083</name>
</gene>
<evidence type="ECO:0000313" key="3">
    <source>
        <dbReference type="EMBL" id="KAF2130501.1"/>
    </source>
</evidence>
<feature type="compositionally biased region" description="Basic and acidic residues" evidence="1">
    <location>
        <begin position="23"/>
        <end position="37"/>
    </location>
</feature>
<feature type="region of interest" description="Disordered" evidence="1">
    <location>
        <begin position="675"/>
        <end position="697"/>
    </location>
</feature>
<dbReference type="Proteomes" id="UP000799771">
    <property type="component" value="Unassembled WGS sequence"/>
</dbReference>
<feature type="compositionally biased region" description="Polar residues" evidence="1">
    <location>
        <begin position="1"/>
        <end position="13"/>
    </location>
</feature>
<evidence type="ECO:0000313" key="4">
    <source>
        <dbReference type="Proteomes" id="UP000799771"/>
    </source>
</evidence>
<dbReference type="AlphaFoldDB" id="A0A6A6AJ92"/>
<dbReference type="Pfam" id="PF11374">
    <property type="entry name" value="DUF3176"/>
    <property type="match status" value="1"/>
</dbReference>
<sequence>MAGTQPGTFISKTNRYRPGIYSPHRDSRGPLHTESDYGRMTPDSINSLPEKKPSLDFTQRIERKLAEYNASENVLKRWLMEIASWVVSAACMGAIIGIYLCINNQRMTENEYLLTVSNVLGKFASAALIVPTSEALGQLKWNWFHESNAMWDFEIFDKATRGPWGAAMLFFRTKGRSLAALGALLIVLLLAIDTFFQQVVTFPDRWAIETTLGAIPRVVNYKPGDLLEYYRGYESSMYDKNLRPIMQEFFYGNGTQPIDFGNGTRPDIPLSCPTSSCAWPPYETLAVCSTCEEVSHLLDITYTCLNMTIDWSTKWDGPIAEFPYPNGTVCGHFINATSTAPVLMSGYSIDFTGPESKPGETLLVRAVPLTGFLDKEQLYGTGSVNFKDKRHTIIDVLIASAPNGVESVHQKEAPIINECVLSWCVQTMKSSYDWGKYSEEILAKFENLTAGPYPWISYPMPESVGGGTWIEFTKNITIIPPTSRLNGSTPTAFDSQYGVGNTTVYNVICIFDDIFPSFFTARTTGDTHLRFKNFIDGSYIRALNFNPWQAPNDLSRHMERLATAMTNAMRSSVNTRMLSGEAYNKEKFVSIQWGWLAFPLALLILSLVFLVATIIKTSKDNTTGFWKTSAMPALIYSLPKETQTKIDPSSTWKSAQEGKKIRIKLLPNMGWRVSGQSHLSKSPRLPLHQSRAPEGWI</sequence>
<feature type="transmembrane region" description="Helical" evidence="2">
    <location>
        <begin position="178"/>
        <end position="196"/>
    </location>
</feature>
<proteinExistence type="predicted"/>
<name>A0A6A6AJ92_9PLEO</name>
<feature type="transmembrane region" description="Helical" evidence="2">
    <location>
        <begin position="593"/>
        <end position="615"/>
    </location>
</feature>
<dbReference type="GeneID" id="54408398"/>
<protein>
    <recommendedName>
        <fullName evidence="5">DUF3176 domain containing protein</fullName>
    </recommendedName>
</protein>
<feature type="transmembrane region" description="Helical" evidence="2">
    <location>
        <begin position="82"/>
        <end position="102"/>
    </location>
</feature>
<dbReference type="RefSeq" id="XP_033524888.1">
    <property type="nucleotide sequence ID" value="XM_033667966.1"/>
</dbReference>